<dbReference type="Proteomes" id="UP000246569">
    <property type="component" value="Unassembled WGS sequence"/>
</dbReference>
<evidence type="ECO:0000256" key="8">
    <source>
        <dbReference type="ARBA" id="ARBA00023316"/>
    </source>
</evidence>
<feature type="active site" description="Proton donor/acceptor" evidence="9">
    <location>
        <position position="119"/>
    </location>
</feature>
<dbReference type="Gene3D" id="2.40.440.10">
    <property type="entry name" value="L,D-transpeptidase catalytic domain-like"/>
    <property type="match status" value="1"/>
</dbReference>
<dbReference type="GO" id="GO:0018104">
    <property type="term" value="P:peptidoglycan-protein cross-linking"/>
    <property type="evidence" value="ECO:0007669"/>
    <property type="project" value="TreeGrafter"/>
</dbReference>
<dbReference type="GO" id="GO:0005576">
    <property type="term" value="C:extracellular region"/>
    <property type="evidence" value="ECO:0007669"/>
    <property type="project" value="TreeGrafter"/>
</dbReference>
<proteinExistence type="inferred from homology"/>
<organism evidence="11 12">
    <name type="scientific">Plasticicumulans acidivorans</name>
    <dbReference type="NCBI Taxonomy" id="886464"/>
    <lineage>
        <taxon>Bacteria</taxon>
        <taxon>Pseudomonadati</taxon>
        <taxon>Pseudomonadota</taxon>
        <taxon>Gammaproteobacteria</taxon>
        <taxon>Candidatus Competibacteraceae</taxon>
        <taxon>Plasticicumulans</taxon>
    </lineage>
</organism>
<protein>
    <submittedName>
        <fullName evidence="11">L,D-transpeptidase-like protein</fullName>
    </submittedName>
</protein>
<keyword evidence="3" id="KW-0328">Glycosyltransferase</keyword>
<reference evidence="11 12" key="1">
    <citation type="submission" date="2018-05" db="EMBL/GenBank/DDBJ databases">
        <title>Genomic Encyclopedia of Type Strains, Phase IV (KMG-IV): sequencing the most valuable type-strain genomes for metagenomic binning, comparative biology and taxonomic classification.</title>
        <authorList>
            <person name="Goeker M."/>
        </authorList>
    </citation>
    <scope>NUCLEOTIDE SEQUENCE [LARGE SCALE GENOMIC DNA]</scope>
    <source>
        <strain evidence="11 12">DSM 23606</strain>
    </source>
</reference>
<evidence type="ECO:0000256" key="6">
    <source>
        <dbReference type="ARBA" id="ARBA00022960"/>
    </source>
</evidence>
<dbReference type="RefSeq" id="WP_425467089.1">
    <property type="nucleotide sequence ID" value="NZ_QGTJ01000007.1"/>
</dbReference>
<sequence>MTRLQVSIGGQWLRLLAPDGRTEAEYRVSTAAAGAGEQKGSGCTPRGRHRIRAKIGAGQPLGAVFRARRPTGEVWTPAYAAAHPGRDWILTRILWLGGLQAHFNRYGDCDSAWRYIYIHGTPDTEPMGVPRSHGCIRMRNNELVELFERVRVGDEVLIEA</sequence>
<keyword evidence="12" id="KW-1185">Reference proteome</keyword>
<comment type="caution">
    <text evidence="11">The sequence shown here is derived from an EMBL/GenBank/DDBJ whole genome shotgun (WGS) entry which is preliminary data.</text>
</comment>
<evidence type="ECO:0000256" key="5">
    <source>
        <dbReference type="ARBA" id="ARBA00022801"/>
    </source>
</evidence>
<dbReference type="PANTHER" id="PTHR30582">
    <property type="entry name" value="L,D-TRANSPEPTIDASE"/>
    <property type="match status" value="1"/>
</dbReference>
<dbReference type="GO" id="GO:0016757">
    <property type="term" value="F:glycosyltransferase activity"/>
    <property type="evidence" value="ECO:0007669"/>
    <property type="project" value="UniProtKB-KW"/>
</dbReference>
<evidence type="ECO:0000259" key="10">
    <source>
        <dbReference type="PROSITE" id="PS52029"/>
    </source>
</evidence>
<gene>
    <name evidence="11" type="ORF">C7443_107101</name>
</gene>
<dbReference type="InterPro" id="IPR038063">
    <property type="entry name" value="Transpep_catalytic_dom"/>
</dbReference>
<dbReference type="InterPro" id="IPR050979">
    <property type="entry name" value="LD-transpeptidase"/>
</dbReference>
<keyword evidence="7 9" id="KW-0573">Peptidoglycan synthesis</keyword>
<evidence type="ECO:0000313" key="11">
    <source>
        <dbReference type="EMBL" id="PWV60527.1"/>
    </source>
</evidence>
<evidence type="ECO:0000256" key="1">
    <source>
        <dbReference type="ARBA" id="ARBA00004752"/>
    </source>
</evidence>
<dbReference type="InterPro" id="IPR005490">
    <property type="entry name" value="LD_TPept_cat_dom"/>
</dbReference>
<keyword evidence="8 9" id="KW-0961">Cell wall biogenesis/degradation</keyword>
<dbReference type="EMBL" id="QGTJ01000007">
    <property type="protein sequence ID" value="PWV60527.1"/>
    <property type="molecule type" value="Genomic_DNA"/>
</dbReference>
<evidence type="ECO:0000256" key="9">
    <source>
        <dbReference type="PROSITE-ProRule" id="PRU01373"/>
    </source>
</evidence>
<dbReference type="SUPFAM" id="SSF141523">
    <property type="entry name" value="L,D-transpeptidase catalytic domain-like"/>
    <property type="match status" value="1"/>
</dbReference>
<name>A0A317MSY6_9GAMM</name>
<evidence type="ECO:0000256" key="3">
    <source>
        <dbReference type="ARBA" id="ARBA00022676"/>
    </source>
</evidence>
<evidence type="ECO:0000313" key="12">
    <source>
        <dbReference type="Proteomes" id="UP000246569"/>
    </source>
</evidence>
<comment type="similarity">
    <text evidence="2">Belongs to the YkuD family.</text>
</comment>
<feature type="active site" description="Nucleophile" evidence="9">
    <location>
        <position position="135"/>
    </location>
</feature>
<evidence type="ECO:0000256" key="2">
    <source>
        <dbReference type="ARBA" id="ARBA00005992"/>
    </source>
</evidence>
<dbReference type="Pfam" id="PF03734">
    <property type="entry name" value="YkuD"/>
    <property type="match status" value="1"/>
</dbReference>
<dbReference type="PROSITE" id="PS52029">
    <property type="entry name" value="LD_TPASE"/>
    <property type="match status" value="1"/>
</dbReference>
<dbReference type="GO" id="GO:0071555">
    <property type="term" value="P:cell wall organization"/>
    <property type="evidence" value="ECO:0007669"/>
    <property type="project" value="UniProtKB-UniRule"/>
</dbReference>
<dbReference type="GO" id="GO:0008360">
    <property type="term" value="P:regulation of cell shape"/>
    <property type="evidence" value="ECO:0007669"/>
    <property type="project" value="UniProtKB-UniRule"/>
</dbReference>
<accession>A0A317MSY6</accession>
<dbReference type="PANTHER" id="PTHR30582:SF24">
    <property type="entry name" value="L,D-TRANSPEPTIDASE ERFK_SRFK-RELATED"/>
    <property type="match status" value="1"/>
</dbReference>
<comment type="pathway">
    <text evidence="1 9">Cell wall biogenesis; peptidoglycan biosynthesis.</text>
</comment>
<evidence type="ECO:0000256" key="7">
    <source>
        <dbReference type="ARBA" id="ARBA00022984"/>
    </source>
</evidence>
<dbReference type="GO" id="GO:0071972">
    <property type="term" value="F:peptidoglycan L,D-transpeptidase activity"/>
    <property type="evidence" value="ECO:0007669"/>
    <property type="project" value="TreeGrafter"/>
</dbReference>
<keyword evidence="5" id="KW-0378">Hydrolase</keyword>
<dbReference type="UniPathway" id="UPA00219"/>
<dbReference type="CDD" id="cd16913">
    <property type="entry name" value="YkuD_like"/>
    <property type="match status" value="1"/>
</dbReference>
<evidence type="ECO:0000256" key="4">
    <source>
        <dbReference type="ARBA" id="ARBA00022679"/>
    </source>
</evidence>
<feature type="domain" description="L,D-TPase catalytic" evidence="10">
    <location>
        <begin position="2"/>
        <end position="159"/>
    </location>
</feature>
<keyword evidence="4" id="KW-0808">Transferase</keyword>
<keyword evidence="6 9" id="KW-0133">Cell shape</keyword>
<dbReference type="AlphaFoldDB" id="A0A317MSY6"/>